<dbReference type="Gene3D" id="1.50.40.10">
    <property type="entry name" value="Mitochondrial carrier domain"/>
    <property type="match status" value="1"/>
</dbReference>
<evidence type="ECO:0000313" key="8">
    <source>
        <dbReference type="Proteomes" id="UP000274822"/>
    </source>
</evidence>
<keyword evidence="2 5" id="KW-0812">Transmembrane</keyword>
<dbReference type="GO" id="GO:0015187">
    <property type="term" value="F:glycine transmembrane transporter activity"/>
    <property type="evidence" value="ECO:0007669"/>
    <property type="project" value="TreeGrafter"/>
</dbReference>
<comment type="similarity">
    <text evidence="6">Belongs to the mitochondrial carrier (TC 2.A.29) family.</text>
</comment>
<dbReference type="SUPFAM" id="SSF103506">
    <property type="entry name" value="Mitochondrial carrier"/>
    <property type="match status" value="1"/>
</dbReference>
<accession>A0A433Q259</accession>
<dbReference type="PANTHER" id="PTHR46181">
    <property type="entry name" value="MITOCHONDRIAL GLYCINE TRANSPORTER"/>
    <property type="match status" value="1"/>
</dbReference>
<evidence type="ECO:0000256" key="3">
    <source>
        <dbReference type="ARBA" id="ARBA00022989"/>
    </source>
</evidence>
<dbReference type="AlphaFoldDB" id="A0A433Q259"/>
<dbReference type="Proteomes" id="UP000274822">
    <property type="component" value="Unassembled WGS sequence"/>
</dbReference>
<dbReference type="PANTHER" id="PTHR46181:SF3">
    <property type="entry name" value="MITOCHONDRIAL GLYCINE TRANSPORTER"/>
    <property type="match status" value="1"/>
</dbReference>
<comment type="subcellular location">
    <subcellularLocation>
        <location evidence="1">Membrane</location>
        <topology evidence="1">Multi-pass membrane protein</topology>
    </subcellularLocation>
</comment>
<keyword evidence="6" id="KW-0813">Transport</keyword>
<gene>
    <name evidence="7" type="ORF">BC938DRAFT_474440</name>
</gene>
<dbReference type="GO" id="GO:0016020">
    <property type="term" value="C:membrane"/>
    <property type="evidence" value="ECO:0007669"/>
    <property type="project" value="UniProtKB-SubCell"/>
</dbReference>
<protein>
    <submittedName>
        <fullName evidence="7">Mitochondrial carrier domain-containing protein</fullName>
    </submittedName>
</protein>
<dbReference type="Pfam" id="PF00153">
    <property type="entry name" value="Mito_carr"/>
    <property type="match status" value="1"/>
</dbReference>
<reference evidence="7 8" key="1">
    <citation type="journal article" date="2018" name="New Phytol.">
        <title>Phylogenomics of Endogonaceae and evolution of mycorrhizas within Mucoromycota.</title>
        <authorList>
            <person name="Chang Y."/>
            <person name="Desiro A."/>
            <person name="Na H."/>
            <person name="Sandor L."/>
            <person name="Lipzen A."/>
            <person name="Clum A."/>
            <person name="Barry K."/>
            <person name="Grigoriev I.V."/>
            <person name="Martin F.M."/>
            <person name="Stajich J.E."/>
            <person name="Smith M.E."/>
            <person name="Bonito G."/>
            <person name="Spatafora J.W."/>
        </authorList>
    </citation>
    <scope>NUCLEOTIDE SEQUENCE [LARGE SCALE GENOMIC DNA]</scope>
    <source>
        <strain evidence="7 8">AD002</strain>
    </source>
</reference>
<evidence type="ECO:0000256" key="1">
    <source>
        <dbReference type="ARBA" id="ARBA00004141"/>
    </source>
</evidence>
<dbReference type="EMBL" id="RBNJ01018111">
    <property type="protein sequence ID" value="RUS23901.1"/>
    <property type="molecule type" value="Genomic_DNA"/>
</dbReference>
<evidence type="ECO:0000313" key="7">
    <source>
        <dbReference type="EMBL" id="RUS23901.1"/>
    </source>
</evidence>
<evidence type="ECO:0000256" key="4">
    <source>
        <dbReference type="ARBA" id="ARBA00023136"/>
    </source>
</evidence>
<comment type="caution">
    <text evidence="7">The sequence shown here is derived from an EMBL/GenBank/DDBJ whole genome shotgun (WGS) entry which is preliminary data.</text>
</comment>
<organism evidence="7 8">
    <name type="scientific">Jimgerdemannia flammicorona</name>
    <dbReference type="NCBI Taxonomy" id="994334"/>
    <lineage>
        <taxon>Eukaryota</taxon>
        <taxon>Fungi</taxon>
        <taxon>Fungi incertae sedis</taxon>
        <taxon>Mucoromycota</taxon>
        <taxon>Mucoromycotina</taxon>
        <taxon>Endogonomycetes</taxon>
        <taxon>Endogonales</taxon>
        <taxon>Endogonaceae</taxon>
        <taxon>Jimgerdemannia</taxon>
    </lineage>
</organism>
<dbReference type="GO" id="GO:0005739">
    <property type="term" value="C:mitochondrion"/>
    <property type="evidence" value="ECO:0007669"/>
    <property type="project" value="TreeGrafter"/>
</dbReference>
<dbReference type="PROSITE" id="PS51257">
    <property type="entry name" value="PROKAR_LIPOPROTEIN"/>
    <property type="match status" value="1"/>
</dbReference>
<dbReference type="InterPro" id="IPR023395">
    <property type="entry name" value="MCP_dom_sf"/>
</dbReference>
<keyword evidence="8" id="KW-1185">Reference proteome</keyword>
<feature type="repeat" description="Solcar" evidence="5">
    <location>
        <begin position="17"/>
        <end position="119"/>
    </location>
</feature>
<evidence type="ECO:0000256" key="5">
    <source>
        <dbReference type="PROSITE-ProRule" id="PRU00282"/>
    </source>
</evidence>
<dbReference type="PROSITE" id="PS50920">
    <property type="entry name" value="SOLCAR"/>
    <property type="match status" value="1"/>
</dbReference>
<keyword evidence="3" id="KW-1133">Transmembrane helix</keyword>
<sequence>MTSTTKVIPTPVTGPKPPPFVHLSAGAASGLFACTVLQPLDLIKTRLQQQRQQHLAFLKEAKGKGITIAPMNSTIYSTIKDIVNRNGVQGLWRGTVPTIIRNVPGSAAYFLALSEIRAILDRTRLLGGDKNRVNLVAGAAARAAVGFVMMPITVVKVRYEVVIKSSYSHTLSAHRALYSESAEQLLQLQKPIRCLLLHPTERWRTRTLRRVRRDGHTGRPLRWDLRVILRAVEDEVAWYAWRTGILVSFHTFAACGRRRVLALIYRHPIFLHAAWATSHDKTVANAAVNLTSGTCHREIIMPRATGAYPPPMSLRCHGRCDGDMRHAAFRHAQDAHAT</sequence>
<dbReference type="GO" id="GO:1904983">
    <property type="term" value="P:glycine import into mitochondrion"/>
    <property type="evidence" value="ECO:0007669"/>
    <property type="project" value="TreeGrafter"/>
</dbReference>
<keyword evidence="4 5" id="KW-0472">Membrane</keyword>
<name>A0A433Q259_9FUNG</name>
<evidence type="ECO:0000256" key="2">
    <source>
        <dbReference type="ARBA" id="ARBA00022692"/>
    </source>
</evidence>
<proteinExistence type="inferred from homology"/>
<evidence type="ECO:0000256" key="6">
    <source>
        <dbReference type="RuleBase" id="RU000488"/>
    </source>
</evidence>
<dbReference type="InterPro" id="IPR018108">
    <property type="entry name" value="MCP_transmembrane"/>
</dbReference>